<feature type="region of interest" description="Disordered" evidence="1">
    <location>
        <begin position="103"/>
        <end position="136"/>
    </location>
</feature>
<evidence type="ECO:0000256" key="1">
    <source>
        <dbReference type="SAM" id="MobiDB-lite"/>
    </source>
</evidence>
<accession>A0A927IYX1</accession>
<gene>
    <name evidence="2" type="ORF">IF651_01980</name>
</gene>
<sequence>MTEREIVTRHGPALHDGASPRAVRVLRLAIVVGVALTATSGCSIVEAVDPTAYCQPEDPVVTPQSVAPGDVLQVETAGREGDVDCEPSIPAGARYEVAITSEVPDNDPDMSRYSTSLGSLDPDSDGSAQGTVRVPNDIPIGTAEVSLRLQGATTICDVDPNIGCAKNPFTPIEIIE</sequence>
<dbReference type="AlphaFoldDB" id="A0A927IYX1"/>
<comment type="caution">
    <text evidence="2">The sequence shown here is derived from an EMBL/GenBank/DDBJ whole genome shotgun (WGS) entry which is preliminary data.</text>
</comment>
<reference evidence="2" key="2">
    <citation type="submission" date="2020-09" db="EMBL/GenBank/DDBJ databases">
        <authorList>
            <person name="Yu Y."/>
        </authorList>
    </citation>
    <scope>NUCLEOTIDE SEQUENCE</scope>
    <source>
        <strain evidence="2">KCTC 49039</strain>
    </source>
</reference>
<name>A0A927IYX1_9MICO</name>
<dbReference type="EMBL" id="JACYHB010000001">
    <property type="protein sequence ID" value="MBD8077829.1"/>
    <property type="molecule type" value="Genomic_DNA"/>
</dbReference>
<evidence type="ECO:0000313" key="3">
    <source>
        <dbReference type="Proteomes" id="UP000610846"/>
    </source>
</evidence>
<organism evidence="2 3">
    <name type="scientific">Cellulosimicrobium arenosum</name>
    <dbReference type="NCBI Taxonomy" id="2708133"/>
    <lineage>
        <taxon>Bacteria</taxon>
        <taxon>Bacillati</taxon>
        <taxon>Actinomycetota</taxon>
        <taxon>Actinomycetes</taxon>
        <taxon>Micrococcales</taxon>
        <taxon>Promicromonosporaceae</taxon>
        <taxon>Cellulosimicrobium</taxon>
    </lineage>
</organism>
<dbReference type="Proteomes" id="UP000610846">
    <property type="component" value="Unassembled WGS sequence"/>
</dbReference>
<evidence type="ECO:0000313" key="2">
    <source>
        <dbReference type="EMBL" id="MBD8077829.1"/>
    </source>
</evidence>
<proteinExistence type="predicted"/>
<protein>
    <submittedName>
        <fullName evidence="2">Uncharacterized protein</fullName>
    </submittedName>
</protein>
<feature type="compositionally biased region" description="Low complexity" evidence="1">
    <location>
        <begin position="114"/>
        <end position="127"/>
    </location>
</feature>
<keyword evidence="3" id="KW-1185">Reference proteome</keyword>
<dbReference type="RefSeq" id="WP_191827385.1">
    <property type="nucleotide sequence ID" value="NZ_JACYHB010000001.1"/>
</dbReference>
<reference evidence="2" key="1">
    <citation type="journal article" date="2018" name="Curr. Microbiol.">
        <title>Cellulosimicrobium arenosum sp. nov., Isolated from Marine Sediment Sand.</title>
        <authorList>
            <person name="Oh M."/>
            <person name="Kim J.H."/>
            <person name="Yoon J.H."/>
            <person name="Schumann P."/>
            <person name="Kim W."/>
        </authorList>
    </citation>
    <scope>NUCLEOTIDE SEQUENCE</scope>
    <source>
        <strain evidence="2">KCTC 49039</strain>
    </source>
</reference>